<feature type="compositionally biased region" description="Low complexity" evidence="18">
    <location>
        <begin position="988"/>
        <end position="1003"/>
    </location>
</feature>
<evidence type="ECO:0000256" key="12">
    <source>
        <dbReference type="ARBA" id="ARBA00023157"/>
    </source>
</evidence>
<keyword evidence="22" id="KW-1185">Reference proteome</keyword>
<reference evidence="21" key="1">
    <citation type="submission" date="2025-08" db="UniProtKB">
        <authorList>
            <consortium name="Ensembl"/>
        </authorList>
    </citation>
    <scope>IDENTIFICATION</scope>
</reference>
<comment type="cofactor">
    <cofactor evidence="15">
        <name>Zn(2+)</name>
        <dbReference type="ChEBI" id="CHEBI:29105"/>
    </cofactor>
    <text evidence="15">Binds 1 zinc ion per subunit.</text>
</comment>
<dbReference type="InterPro" id="IPR050439">
    <property type="entry name" value="ADAMTS_ADAMTS-like"/>
</dbReference>
<dbReference type="Proteomes" id="UP000694521">
    <property type="component" value="Unplaced"/>
</dbReference>
<feature type="compositionally biased region" description="Pro residues" evidence="18">
    <location>
        <begin position="1004"/>
        <end position="1016"/>
    </location>
</feature>
<dbReference type="GO" id="GO:0031012">
    <property type="term" value="C:extracellular matrix"/>
    <property type="evidence" value="ECO:0007669"/>
    <property type="project" value="TreeGrafter"/>
</dbReference>
<organism evidence="21 22">
    <name type="scientific">Anser cygnoides</name>
    <name type="common">Swan goose</name>
    <dbReference type="NCBI Taxonomy" id="8845"/>
    <lineage>
        <taxon>Eukaryota</taxon>
        <taxon>Metazoa</taxon>
        <taxon>Chordata</taxon>
        <taxon>Craniata</taxon>
        <taxon>Vertebrata</taxon>
        <taxon>Euteleostomi</taxon>
        <taxon>Archelosauria</taxon>
        <taxon>Archosauria</taxon>
        <taxon>Dinosauria</taxon>
        <taxon>Saurischia</taxon>
        <taxon>Theropoda</taxon>
        <taxon>Coelurosauria</taxon>
        <taxon>Aves</taxon>
        <taxon>Neognathae</taxon>
        <taxon>Galloanserae</taxon>
        <taxon>Anseriformes</taxon>
        <taxon>Anatidae</taxon>
        <taxon>Anserinae</taxon>
        <taxon>Anser</taxon>
    </lineage>
</organism>
<evidence type="ECO:0000256" key="9">
    <source>
        <dbReference type="ARBA" id="ARBA00022833"/>
    </source>
</evidence>
<evidence type="ECO:0000313" key="22">
    <source>
        <dbReference type="Proteomes" id="UP000694521"/>
    </source>
</evidence>
<evidence type="ECO:0000256" key="14">
    <source>
        <dbReference type="PIRSR" id="PIRSR613273-1"/>
    </source>
</evidence>
<dbReference type="InterPro" id="IPR000884">
    <property type="entry name" value="TSP1_rpt"/>
</dbReference>
<feature type="disulfide bond" evidence="16">
    <location>
        <begin position="417"/>
        <end position="440"/>
    </location>
</feature>
<dbReference type="InterPro" id="IPR010294">
    <property type="entry name" value="ADAMTS_spacer1"/>
</dbReference>
<evidence type="ECO:0000256" key="3">
    <source>
        <dbReference type="ARBA" id="ARBA00022530"/>
    </source>
</evidence>
<evidence type="ECO:0000256" key="10">
    <source>
        <dbReference type="ARBA" id="ARBA00023049"/>
    </source>
</evidence>
<dbReference type="Pfam" id="PF01421">
    <property type="entry name" value="Reprolysin"/>
    <property type="match status" value="1"/>
</dbReference>
<keyword evidence="7" id="KW-0677">Repeat</keyword>
<keyword evidence="9 15" id="KW-0862">Zinc</keyword>
<dbReference type="Pfam" id="PF19236">
    <property type="entry name" value="ADAMTS_CR_3"/>
    <property type="match status" value="1"/>
</dbReference>
<feature type="disulfide bond" evidence="16">
    <location>
        <begin position="492"/>
        <end position="530"/>
    </location>
</feature>
<keyword evidence="12 16" id="KW-1015">Disulfide bond</keyword>
<name>A0A8B9DSZ5_ANSCY</name>
<dbReference type="InterPro" id="IPR036383">
    <property type="entry name" value="TSP1_rpt_sf"/>
</dbReference>
<evidence type="ECO:0000256" key="16">
    <source>
        <dbReference type="PIRSR" id="PIRSR613273-3"/>
    </source>
</evidence>
<evidence type="ECO:0000256" key="13">
    <source>
        <dbReference type="ARBA" id="ARBA00023180"/>
    </source>
</evidence>
<feature type="binding site" evidence="15">
    <location>
        <position position="183"/>
    </location>
    <ligand>
        <name>Ca(2+)</name>
        <dbReference type="ChEBI" id="CHEBI:29108"/>
        <label>2</label>
    </ligand>
</feature>
<dbReference type="InterPro" id="IPR001590">
    <property type="entry name" value="Peptidase_M12B"/>
</dbReference>
<dbReference type="InterPro" id="IPR045371">
    <property type="entry name" value="ADAMTS_CR_3"/>
</dbReference>
<keyword evidence="3" id="KW-0272">Extracellular matrix</keyword>
<dbReference type="FunFam" id="3.40.390.10:FF:000008">
    <property type="entry name" value="A disintegrin and metalloproteinase with thrombospondin motifs 3"/>
    <property type="match status" value="1"/>
</dbReference>
<dbReference type="InterPro" id="IPR041645">
    <property type="entry name" value="ADAMTS_CR_2"/>
</dbReference>
<dbReference type="InterPro" id="IPR013273">
    <property type="entry name" value="ADAMTS/ADAMTS-like"/>
</dbReference>
<evidence type="ECO:0000256" key="1">
    <source>
        <dbReference type="ARBA" id="ARBA00004498"/>
    </source>
</evidence>
<reference evidence="21" key="2">
    <citation type="submission" date="2025-09" db="UniProtKB">
        <authorList>
            <consortium name="Ensembl"/>
        </authorList>
    </citation>
    <scope>IDENTIFICATION</scope>
</reference>
<accession>A0A8B9DSZ5</accession>
<dbReference type="SMART" id="SM00209">
    <property type="entry name" value="TSP1"/>
    <property type="match status" value="4"/>
</dbReference>
<evidence type="ECO:0000256" key="7">
    <source>
        <dbReference type="ARBA" id="ARBA00022737"/>
    </source>
</evidence>
<keyword evidence="15" id="KW-0106">Calcium</keyword>
<feature type="disulfide bond" evidence="16">
    <location>
        <begin position="426"/>
        <end position="459"/>
    </location>
</feature>
<dbReference type="PANTHER" id="PTHR13723:SF24">
    <property type="entry name" value="A DISINTEGRIN AND METALLOPROTEINASE WITH THROMBOSPONDIN MOTIFS 14"/>
    <property type="match status" value="1"/>
</dbReference>
<evidence type="ECO:0000259" key="20">
    <source>
        <dbReference type="PROSITE" id="PS50900"/>
    </source>
</evidence>
<dbReference type="Pfam" id="PF00090">
    <property type="entry name" value="TSP_1"/>
    <property type="match status" value="1"/>
</dbReference>
<comment type="caution">
    <text evidence="17">Lacks conserved residue(s) required for the propagation of feature annotation.</text>
</comment>
<dbReference type="FunFam" id="2.20.100.10:FF:000011">
    <property type="entry name" value="A disintegrin and metalloproteinase with thrombospondin motifs 3"/>
    <property type="match status" value="1"/>
</dbReference>
<dbReference type="Pfam" id="PF01562">
    <property type="entry name" value="Pep_M12B_propep"/>
    <property type="match status" value="1"/>
</dbReference>
<dbReference type="Gene3D" id="2.20.100.10">
    <property type="entry name" value="Thrombospondin type-1 (TSP1) repeat"/>
    <property type="match status" value="4"/>
</dbReference>
<feature type="disulfide bond" evidence="16">
    <location>
        <begin position="503"/>
        <end position="515"/>
    </location>
</feature>
<feature type="domain" description="PLAC" evidence="20">
    <location>
        <begin position="946"/>
        <end position="984"/>
    </location>
</feature>
<dbReference type="FunFam" id="2.20.100.10:FF:000006">
    <property type="entry name" value="A disintegrin and metalloproteinase with thrombospondin motifs 1"/>
    <property type="match status" value="1"/>
</dbReference>
<keyword evidence="5 15" id="KW-0479">Metal-binding</keyword>
<dbReference type="PROSITE" id="PS50092">
    <property type="entry name" value="TSP1"/>
    <property type="match status" value="4"/>
</dbReference>
<sequence length="1046" mass="116146">VCTWLSEYGVIVPFSADCRGRFLSHVVGAAGRSLYFNVTVFGKELHLHLRPNLRLVPPGAVAEWQEDFGVLFREPLRHRCLFTGDVTGMPGAAVAISNCDGLAGLIRTDSTEFFIEPLERGQQETEARGRAHVVYRRSAIRQDLRAEGRGWTDLGIASRRVFCNLHKSLRKRRHARKDDYNIEVLLAVDDSVVRFHGKEHVQNYVLTLMNIVDEIYHDESLGVHINIVLVRMIMVGYRQSVSLIERGNPSRSLEQVCRWAHSQQRSDPEHAEYHDHAVFLTRQDFGPAGMQGYAPVTGMCHPLRSCTLNHEDGFSSAFVVAHETGHVLGMEHDGQGNRCADETSMGSIMAPLVQAAFHRYHWSRCSKQELNRYIHSYDCLLDDPFEHQWPVLPELPGINYSMDEQCRFDFGVGYKTCTAFRTFDPCKQLWCSHPDNPYFCKTKKGPPLDGTECSSGKWCFKGHCIWKTSEQPYSQDGGWSSWSKFGSCSRTCGGGVRSRSRSCTDPPPAYGGRHCPGATYEHQVCNSEECPGPYEDFRAQQCSKRNSYYTHDNSKHAWLPYEHHDDAQKCELICQSEGTGDVVFMNQVVHDGTRCSYRDPYSICVRGECVHVGCDKEVGSLKQEDKCGVCGGDNSHCRTVKGTLAKTPKQPGFYLGHSNPSKVVTRGEKVAVLTFFFPPAVKNQATGNFILNAKGKEAKSKVFIEMGLEWEYTIEHGKESLKTSGPLHEAISVLVIPREEEESRSSLMYRYIIHEDLLPMIGNNNVLLEEMDSYEWALKSWSQCSKACGGGIQYTKYGCRRKSDNRMVHRNLCDNGKKPKPIRRRCNLQECSQPAWVAEEWGACSKSCGKLGLQARAVQCVQRLRDGTNRTLHAKYCSGERPETRRPCSRLPCPAQWRTGAWSQCSASCGDGVQQRQVVCKGSESGGRCHGDKPEAVRGCHVSVCPGEPCLGDKSIFCQMEVLARYCSIPGYNKLCCESCGKKASVTASPPGTPHSSPAGTPGPTSPQPPGSPGPGAPGVDATAGTPAPSEPSVGTQGEGRGRAAR</sequence>
<keyword evidence="2" id="KW-0964">Secreted</keyword>
<keyword evidence="10" id="KW-0482">Metalloprotease</keyword>
<dbReference type="Gene3D" id="3.40.1620.60">
    <property type="match status" value="1"/>
</dbReference>
<dbReference type="InterPro" id="IPR010909">
    <property type="entry name" value="PLAC"/>
</dbReference>
<feature type="binding site" evidence="15">
    <location>
        <position position="379"/>
    </location>
    <ligand>
        <name>Ca(2+)</name>
        <dbReference type="ChEBI" id="CHEBI:29108"/>
        <label>1</label>
    </ligand>
</feature>
<dbReference type="CDD" id="cd04273">
    <property type="entry name" value="ZnMc_ADAMTS_like"/>
    <property type="match status" value="1"/>
</dbReference>
<dbReference type="SUPFAM" id="SSF82895">
    <property type="entry name" value="TSP-1 type 1 repeat"/>
    <property type="match status" value="4"/>
</dbReference>
<evidence type="ECO:0000256" key="15">
    <source>
        <dbReference type="PIRSR" id="PIRSR613273-2"/>
    </source>
</evidence>
<feature type="binding site" evidence="15">
    <location>
        <position position="183"/>
    </location>
    <ligand>
        <name>Ca(2+)</name>
        <dbReference type="ChEBI" id="CHEBI:29108"/>
        <label>1</label>
    </ligand>
</feature>
<feature type="binding site" evidence="15">
    <location>
        <position position="275"/>
    </location>
    <ligand>
        <name>Ca(2+)</name>
        <dbReference type="ChEBI" id="CHEBI:29108"/>
        <label>1</label>
    </ligand>
</feature>
<dbReference type="SUPFAM" id="SSF55486">
    <property type="entry name" value="Metalloproteases ('zincins'), catalytic domain"/>
    <property type="match status" value="1"/>
</dbReference>
<protein>
    <submittedName>
        <fullName evidence="21">ADAM metallopeptidase with thrombospondin type 1 motif 14</fullName>
    </submittedName>
</protein>
<keyword evidence="13" id="KW-0325">Glycoprotein</keyword>
<dbReference type="PROSITE" id="PS50215">
    <property type="entry name" value="ADAM_MEPRO"/>
    <property type="match status" value="1"/>
</dbReference>
<dbReference type="GO" id="GO:0006508">
    <property type="term" value="P:proteolysis"/>
    <property type="evidence" value="ECO:0007669"/>
    <property type="project" value="UniProtKB-KW"/>
</dbReference>
<evidence type="ECO:0000256" key="4">
    <source>
        <dbReference type="ARBA" id="ARBA00022670"/>
    </source>
</evidence>
<feature type="disulfide bond" evidence="16">
    <location>
        <begin position="488"/>
        <end position="525"/>
    </location>
</feature>
<evidence type="ECO:0000313" key="21">
    <source>
        <dbReference type="Ensembl" id="ENSACDP00005010705.1"/>
    </source>
</evidence>
<evidence type="ECO:0000256" key="5">
    <source>
        <dbReference type="ARBA" id="ARBA00022723"/>
    </source>
</evidence>
<dbReference type="GO" id="GO:0030198">
    <property type="term" value="P:extracellular matrix organization"/>
    <property type="evidence" value="ECO:0007669"/>
    <property type="project" value="InterPro"/>
</dbReference>
<feature type="binding site" evidence="15 17">
    <location>
        <position position="332"/>
    </location>
    <ligand>
        <name>Zn(2+)</name>
        <dbReference type="ChEBI" id="CHEBI:29105"/>
        <note>catalytic</note>
    </ligand>
</feature>
<feature type="disulfide bond" evidence="16">
    <location>
        <begin position="453"/>
        <end position="464"/>
    </location>
</feature>
<feature type="binding site" evidence="15 17">
    <location>
        <position position="322"/>
    </location>
    <ligand>
        <name>Zn(2+)</name>
        <dbReference type="ChEBI" id="CHEBI:29105"/>
        <note>catalytic</note>
    </ligand>
</feature>
<feature type="disulfide bond" evidence="16">
    <location>
        <begin position="406"/>
        <end position="431"/>
    </location>
</feature>
<feature type="binding site" evidence="15 17">
    <location>
        <position position="326"/>
    </location>
    <ligand>
        <name>Zn(2+)</name>
        <dbReference type="ChEBI" id="CHEBI:29105"/>
        <note>catalytic</note>
    </ligand>
</feature>
<keyword evidence="11" id="KW-0865">Zymogen</keyword>
<evidence type="ECO:0000256" key="11">
    <source>
        <dbReference type="ARBA" id="ARBA00023145"/>
    </source>
</evidence>
<keyword evidence="4" id="KW-0645">Protease</keyword>
<dbReference type="Gene3D" id="2.60.120.830">
    <property type="match status" value="1"/>
</dbReference>
<dbReference type="Pfam" id="PF19030">
    <property type="entry name" value="TSP1_ADAMTS"/>
    <property type="match status" value="3"/>
</dbReference>
<dbReference type="GO" id="GO:0004222">
    <property type="term" value="F:metalloendopeptidase activity"/>
    <property type="evidence" value="ECO:0007669"/>
    <property type="project" value="InterPro"/>
</dbReference>
<dbReference type="FunFam" id="3.40.1620.60:FF:000001">
    <property type="entry name" value="A disintegrin and metalloproteinase with thrombospondin motifs 3"/>
    <property type="match status" value="1"/>
</dbReference>
<evidence type="ECO:0000256" key="2">
    <source>
        <dbReference type="ARBA" id="ARBA00022525"/>
    </source>
</evidence>
<keyword evidence="6" id="KW-0732">Signal</keyword>
<evidence type="ECO:0000256" key="18">
    <source>
        <dbReference type="SAM" id="MobiDB-lite"/>
    </source>
</evidence>
<dbReference type="Gene3D" id="3.40.390.10">
    <property type="entry name" value="Collagenase (Catalytic Domain)"/>
    <property type="match status" value="1"/>
</dbReference>
<dbReference type="Pfam" id="PF05986">
    <property type="entry name" value="ADAMTS_spacer1"/>
    <property type="match status" value="1"/>
</dbReference>
<dbReference type="PRINTS" id="PR01857">
    <property type="entry name" value="ADAMTSFAMILY"/>
</dbReference>
<dbReference type="InterPro" id="IPR002870">
    <property type="entry name" value="Peptidase_M12B_N"/>
</dbReference>
<evidence type="ECO:0000256" key="8">
    <source>
        <dbReference type="ARBA" id="ARBA00022801"/>
    </source>
</evidence>
<evidence type="ECO:0000256" key="17">
    <source>
        <dbReference type="PROSITE-ProRule" id="PRU00276"/>
    </source>
</evidence>
<dbReference type="PANTHER" id="PTHR13723">
    <property type="entry name" value="ADAMTS A DISINTEGRIN AND METALLOPROTEASE WITH THROMBOSPONDIN MOTIFS PROTEASE"/>
    <property type="match status" value="1"/>
</dbReference>
<dbReference type="PROSITE" id="PS50900">
    <property type="entry name" value="PLAC"/>
    <property type="match status" value="1"/>
</dbReference>
<dbReference type="AlphaFoldDB" id="A0A8B9DSZ5"/>
<feature type="active site" evidence="14 17">
    <location>
        <position position="323"/>
    </location>
</feature>
<proteinExistence type="predicted"/>
<evidence type="ECO:0000259" key="19">
    <source>
        <dbReference type="PROSITE" id="PS50215"/>
    </source>
</evidence>
<dbReference type="InterPro" id="IPR024079">
    <property type="entry name" value="MetalloPept_cat_dom_sf"/>
</dbReference>
<feature type="binding site" evidence="15">
    <location>
        <position position="382"/>
    </location>
    <ligand>
        <name>Ca(2+)</name>
        <dbReference type="ChEBI" id="CHEBI:29108"/>
        <label>2</label>
    </ligand>
</feature>
<feature type="binding site" evidence="15">
    <location>
        <position position="382"/>
    </location>
    <ligand>
        <name>Ca(2+)</name>
        <dbReference type="ChEBI" id="CHEBI:29108"/>
        <label>1</label>
    </ligand>
</feature>
<dbReference type="Ensembl" id="ENSACDT00005012830.1">
    <property type="protein sequence ID" value="ENSACDP00005010705.1"/>
    <property type="gene ID" value="ENSACDG00005007723.1"/>
</dbReference>
<dbReference type="GO" id="GO:0046872">
    <property type="term" value="F:metal ion binding"/>
    <property type="evidence" value="ECO:0007669"/>
    <property type="project" value="UniProtKB-KW"/>
</dbReference>
<evidence type="ECO:0000256" key="6">
    <source>
        <dbReference type="ARBA" id="ARBA00022729"/>
    </source>
</evidence>
<feature type="domain" description="Peptidase M12B" evidence="19">
    <location>
        <begin position="180"/>
        <end position="384"/>
    </location>
</feature>
<feature type="disulfide bond" evidence="16">
    <location>
        <begin position="257"/>
        <end position="306"/>
    </location>
</feature>
<feature type="disulfide bond" evidence="16">
    <location>
        <begin position="300"/>
        <end position="379"/>
    </location>
</feature>
<feature type="disulfide bond" evidence="16">
    <location>
        <begin position="339"/>
        <end position="365"/>
    </location>
</feature>
<keyword evidence="8" id="KW-0378">Hydrolase</keyword>
<feature type="region of interest" description="Disordered" evidence="18">
    <location>
        <begin position="988"/>
        <end position="1046"/>
    </location>
</feature>
<comment type="subcellular location">
    <subcellularLocation>
        <location evidence="1">Secreted</location>
        <location evidence="1">Extracellular space</location>
        <location evidence="1">Extracellular matrix</location>
    </subcellularLocation>
</comment>
<dbReference type="Pfam" id="PF17771">
    <property type="entry name" value="ADAMTS_CR_2"/>
    <property type="match status" value="1"/>
</dbReference>